<reference evidence="1 2" key="1">
    <citation type="submission" date="2019-09" db="EMBL/GenBank/DDBJ databases">
        <title>A chromosome-level genome assembly of the Chinese tupelo Nyssa sinensis.</title>
        <authorList>
            <person name="Yang X."/>
            <person name="Kang M."/>
            <person name="Yang Y."/>
            <person name="Xiong H."/>
            <person name="Wang M."/>
            <person name="Zhang Z."/>
            <person name="Wang Z."/>
            <person name="Wu H."/>
            <person name="Ma T."/>
            <person name="Liu J."/>
            <person name="Xi Z."/>
        </authorList>
    </citation>
    <scope>NUCLEOTIDE SEQUENCE [LARGE SCALE GENOMIC DNA]</scope>
    <source>
        <strain evidence="1">J267</strain>
        <tissue evidence="1">Leaf</tissue>
    </source>
</reference>
<proteinExistence type="predicted"/>
<dbReference type="OrthoDB" id="1679068at2759"/>
<organism evidence="1 2">
    <name type="scientific">Nyssa sinensis</name>
    <dbReference type="NCBI Taxonomy" id="561372"/>
    <lineage>
        <taxon>Eukaryota</taxon>
        <taxon>Viridiplantae</taxon>
        <taxon>Streptophyta</taxon>
        <taxon>Embryophyta</taxon>
        <taxon>Tracheophyta</taxon>
        <taxon>Spermatophyta</taxon>
        <taxon>Magnoliopsida</taxon>
        <taxon>eudicotyledons</taxon>
        <taxon>Gunneridae</taxon>
        <taxon>Pentapetalae</taxon>
        <taxon>asterids</taxon>
        <taxon>Cornales</taxon>
        <taxon>Nyssaceae</taxon>
        <taxon>Nyssa</taxon>
    </lineage>
</organism>
<dbReference type="Proteomes" id="UP000325577">
    <property type="component" value="Linkage Group LG10"/>
</dbReference>
<name>A0A5J5BPG5_9ASTE</name>
<evidence type="ECO:0000313" key="2">
    <source>
        <dbReference type="Proteomes" id="UP000325577"/>
    </source>
</evidence>
<accession>A0A5J5BPG5</accession>
<evidence type="ECO:0000313" key="1">
    <source>
        <dbReference type="EMBL" id="KAA8544718.1"/>
    </source>
</evidence>
<dbReference type="AlphaFoldDB" id="A0A5J5BPG5"/>
<sequence length="117" mass="12998">MGMLHPSQKMCFGRKHRIFGILKDFVLEGSEMFAPCDAAVEENIVYDFLVSSLAKYATHPKTSKVEDAKSGHKSSFIALCIFLMPSEDGLNVKIFPYDVKLARGHVFGVIVLSFGCH</sequence>
<keyword evidence="2" id="KW-1185">Reference proteome</keyword>
<dbReference type="EMBL" id="CM018033">
    <property type="protein sequence ID" value="KAA8544718.1"/>
    <property type="molecule type" value="Genomic_DNA"/>
</dbReference>
<gene>
    <name evidence="1" type="ORF">F0562_019578</name>
</gene>
<protein>
    <submittedName>
        <fullName evidence="1">Uncharacterized protein</fullName>
    </submittedName>
</protein>